<dbReference type="PANTHER" id="PTHR33544">
    <property type="entry name" value="DUF4005 DOMAIN-CONTAINING PROTEIN-RELATED"/>
    <property type="match status" value="1"/>
</dbReference>
<comment type="caution">
    <text evidence="1">The sequence shown here is derived from an EMBL/GenBank/DDBJ whole genome shotgun (WGS) entry which is preliminary data.</text>
</comment>
<dbReference type="AlphaFoldDB" id="A0A8S0V3A8"/>
<protein>
    <submittedName>
        <fullName evidence="1">Uncharacterized protein</fullName>
    </submittedName>
</protein>
<organism evidence="1 2">
    <name type="scientific">Olea europaea subsp. europaea</name>
    <dbReference type="NCBI Taxonomy" id="158383"/>
    <lineage>
        <taxon>Eukaryota</taxon>
        <taxon>Viridiplantae</taxon>
        <taxon>Streptophyta</taxon>
        <taxon>Embryophyta</taxon>
        <taxon>Tracheophyta</taxon>
        <taxon>Spermatophyta</taxon>
        <taxon>Magnoliopsida</taxon>
        <taxon>eudicotyledons</taxon>
        <taxon>Gunneridae</taxon>
        <taxon>Pentapetalae</taxon>
        <taxon>asterids</taxon>
        <taxon>lamiids</taxon>
        <taxon>Lamiales</taxon>
        <taxon>Oleaceae</taxon>
        <taxon>Oleeae</taxon>
        <taxon>Olea</taxon>
    </lineage>
</organism>
<dbReference type="PANTHER" id="PTHR33544:SF3">
    <property type="entry name" value="60S RIBOSOMAL PROTEIN L36"/>
    <property type="match status" value="1"/>
</dbReference>
<dbReference type="Gramene" id="OE9A116244T1">
    <property type="protein sequence ID" value="OE9A116244C1"/>
    <property type="gene ID" value="OE9A116244"/>
</dbReference>
<dbReference type="EMBL" id="CACTIH010009107">
    <property type="protein sequence ID" value="CAA3024399.1"/>
    <property type="molecule type" value="Genomic_DNA"/>
</dbReference>
<evidence type="ECO:0000313" key="1">
    <source>
        <dbReference type="EMBL" id="CAA3024399.1"/>
    </source>
</evidence>
<dbReference type="Proteomes" id="UP000594638">
    <property type="component" value="Unassembled WGS sequence"/>
</dbReference>
<accession>A0A8S0V3A8</accession>
<proteinExistence type="predicted"/>
<dbReference type="OrthoDB" id="1898359at2759"/>
<dbReference type="InterPro" id="IPR040344">
    <property type="entry name" value="At3g17950-like"/>
</dbReference>
<gene>
    <name evidence="1" type="ORF">OLEA9_A116244</name>
</gene>
<sequence length="212" mass="23080">MALQEEGWPLGLEPLNGRVGLARNLDVNGSLSFNALLTVSPTSSNDSSSDLDTESTGSFFPDKSITLGSLIGLSNVLDLSHRSTRGRLPEPTRNKKSYKHKSCFFSLCSKTTDVVSTNTTSSLGHFLEEERRAASNYRRNQSPGAYGPDDFNHIVSDSEANSLFIGGHVAPPQSSSWLDSDAARNFNATLFDRGNGDRSRLFFSCLCGRLTH</sequence>
<evidence type="ECO:0000313" key="2">
    <source>
        <dbReference type="Proteomes" id="UP000594638"/>
    </source>
</evidence>
<reference evidence="1 2" key="1">
    <citation type="submission" date="2019-12" db="EMBL/GenBank/DDBJ databases">
        <authorList>
            <person name="Alioto T."/>
            <person name="Alioto T."/>
            <person name="Gomez Garrido J."/>
        </authorList>
    </citation>
    <scope>NUCLEOTIDE SEQUENCE [LARGE SCALE GENOMIC DNA]</scope>
</reference>
<name>A0A8S0V3A8_OLEEU</name>
<keyword evidence="2" id="KW-1185">Reference proteome</keyword>